<dbReference type="PANTHER" id="PTHR33336">
    <property type="entry name" value="QUINOL MONOOXYGENASE YGIN-RELATED"/>
    <property type="match status" value="1"/>
</dbReference>
<dbReference type="SUPFAM" id="SSF54909">
    <property type="entry name" value="Dimeric alpha+beta barrel"/>
    <property type="match status" value="1"/>
</dbReference>
<dbReference type="PANTHER" id="PTHR33336:SF3">
    <property type="entry name" value="ABM DOMAIN-CONTAINING PROTEIN"/>
    <property type="match status" value="1"/>
</dbReference>
<feature type="domain" description="ABM" evidence="1">
    <location>
        <begin position="14"/>
        <end position="104"/>
    </location>
</feature>
<dbReference type="GeneID" id="78078431"/>
<dbReference type="PROSITE" id="PS51725">
    <property type="entry name" value="ABM"/>
    <property type="match status" value="1"/>
</dbReference>
<keyword evidence="2" id="KW-0503">Monooxygenase</keyword>
<organism evidence="2 3">
    <name type="scientific">Vibrio europaeus</name>
    <dbReference type="NCBI Taxonomy" id="300876"/>
    <lineage>
        <taxon>Bacteria</taxon>
        <taxon>Pseudomonadati</taxon>
        <taxon>Pseudomonadota</taxon>
        <taxon>Gammaproteobacteria</taxon>
        <taxon>Vibrionales</taxon>
        <taxon>Vibrionaceae</taxon>
        <taxon>Vibrio</taxon>
        <taxon>Vibrio oreintalis group</taxon>
    </lineage>
</organism>
<evidence type="ECO:0000313" key="3">
    <source>
        <dbReference type="Proteomes" id="UP001150001"/>
    </source>
</evidence>
<dbReference type="InterPro" id="IPR007138">
    <property type="entry name" value="ABM_dom"/>
</dbReference>
<accession>A0ABT5GNV2</accession>
<dbReference type="Pfam" id="PF03992">
    <property type="entry name" value="ABM"/>
    <property type="match status" value="1"/>
</dbReference>
<keyword evidence="2" id="KW-0560">Oxidoreductase</keyword>
<dbReference type="InterPro" id="IPR050744">
    <property type="entry name" value="AI-2_Isomerase_LsrG"/>
</dbReference>
<evidence type="ECO:0000259" key="1">
    <source>
        <dbReference type="PROSITE" id="PS51725"/>
    </source>
</evidence>
<protein>
    <submittedName>
        <fullName evidence="2">Antibiotic biosynthesis monooxygenase</fullName>
    </submittedName>
</protein>
<proteinExistence type="predicted"/>
<gene>
    <name evidence="2" type="ORF">OPW20_02610</name>
</gene>
<dbReference type="Proteomes" id="UP001150001">
    <property type="component" value="Unassembled WGS sequence"/>
</dbReference>
<sequence>MSRTKLKEGEAIMYCIIVSNRVKQGREEDYISIMGRNARCSVENEDGCIQFDVLKDINDSQLFHLYEIYQNQQALAIHKQTLHYLLSREQLADIVIEQSVLRADALATNSKKS</sequence>
<comment type="caution">
    <text evidence="2">The sequence shown here is derived from an EMBL/GenBank/DDBJ whole genome shotgun (WGS) entry which is preliminary data.</text>
</comment>
<name>A0ABT5GNV2_9VIBR</name>
<dbReference type="RefSeq" id="WP_242423073.1">
    <property type="nucleotide sequence ID" value="NZ_JAPFIM010000018.1"/>
</dbReference>
<dbReference type="EMBL" id="JAPFIT010000010">
    <property type="protein sequence ID" value="MDC5738939.1"/>
    <property type="molecule type" value="Genomic_DNA"/>
</dbReference>
<keyword evidence="3" id="KW-1185">Reference proteome</keyword>
<dbReference type="GO" id="GO:0004497">
    <property type="term" value="F:monooxygenase activity"/>
    <property type="evidence" value="ECO:0007669"/>
    <property type="project" value="UniProtKB-KW"/>
</dbReference>
<dbReference type="Gene3D" id="3.30.70.100">
    <property type="match status" value="1"/>
</dbReference>
<dbReference type="InterPro" id="IPR011008">
    <property type="entry name" value="Dimeric_a/b-barrel"/>
</dbReference>
<evidence type="ECO:0000313" key="2">
    <source>
        <dbReference type="EMBL" id="MDC5738939.1"/>
    </source>
</evidence>
<reference evidence="2" key="1">
    <citation type="submission" date="2022-11" db="EMBL/GenBank/DDBJ databases">
        <title>Role of the vibriolysin VemA secreted by the emergent pathogen Vibrio europaeus in the colonization of Manila clam mucus.</title>
        <authorList>
            <person name="Martinez C."/>
            <person name="Rodriguez S."/>
            <person name="Vences A."/>
            <person name="Barja J.L."/>
            <person name="Toranzo A.E."/>
            <person name="Dubert J."/>
        </authorList>
    </citation>
    <scope>NUCLEOTIDE SEQUENCE</scope>
    <source>
        <strain evidence="2">3454</strain>
    </source>
</reference>